<dbReference type="Proteomes" id="UP001283341">
    <property type="component" value="Unassembled WGS sequence"/>
</dbReference>
<evidence type="ECO:0000313" key="3">
    <source>
        <dbReference type="Proteomes" id="UP001283341"/>
    </source>
</evidence>
<accession>A0AAE0IQU1</accession>
<evidence type="ECO:0008006" key="4">
    <source>
        <dbReference type="Google" id="ProtNLM"/>
    </source>
</evidence>
<feature type="chain" id="PRO_5042008615" description="Secreted protein" evidence="1">
    <location>
        <begin position="42"/>
        <end position="78"/>
    </location>
</feature>
<protein>
    <recommendedName>
        <fullName evidence="4">Secreted protein</fullName>
    </recommendedName>
</protein>
<feature type="signal peptide" evidence="1">
    <location>
        <begin position="1"/>
        <end position="41"/>
    </location>
</feature>
<evidence type="ECO:0000256" key="1">
    <source>
        <dbReference type="SAM" id="SignalP"/>
    </source>
</evidence>
<proteinExistence type="predicted"/>
<reference evidence="2" key="1">
    <citation type="journal article" date="2023" name="Mol. Phylogenet. Evol.">
        <title>Genome-scale phylogeny and comparative genomics of the fungal order Sordariales.</title>
        <authorList>
            <person name="Hensen N."/>
            <person name="Bonometti L."/>
            <person name="Westerberg I."/>
            <person name="Brannstrom I.O."/>
            <person name="Guillou S."/>
            <person name="Cros-Aarteil S."/>
            <person name="Calhoun S."/>
            <person name="Haridas S."/>
            <person name="Kuo A."/>
            <person name="Mondo S."/>
            <person name="Pangilinan J."/>
            <person name="Riley R."/>
            <person name="LaButti K."/>
            <person name="Andreopoulos B."/>
            <person name="Lipzen A."/>
            <person name="Chen C."/>
            <person name="Yan M."/>
            <person name="Daum C."/>
            <person name="Ng V."/>
            <person name="Clum A."/>
            <person name="Steindorff A."/>
            <person name="Ohm R.A."/>
            <person name="Martin F."/>
            <person name="Silar P."/>
            <person name="Natvig D.O."/>
            <person name="Lalanne C."/>
            <person name="Gautier V."/>
            <person name="Ament-Velasquez S.L."/>
            <person name="Kruys A."/>
            <person name="Hutchinson M.I."/>
            <person name="Powell A.J."/>
            <person name="Barry K."/>
            <person name="Miller A.N."/>
            <person name="Grigoriev I.V."/>
            <person name="Debuchy R."/>
            <person name="Gladieux P."/>
            <person name="Hiltunen Thoren M."/>
            <person name="Johannesson H."/>
        </authorList>
    </citation>
    <scope>NUCLEOTIDE SEQUENCE</scope>
    <source>
        <strain evidence="2">CBS 118394</strain>
    </source>
</reference>
<keyword evidence="1" id="KW-0732">Signal</keyword>
<gene>
    <name evidence="2" type="ORF">B0H66DRAFT_539437</name>
</gene>
<sequence length="78" mass="8685">MQRPATALATAVNGRFASWRFLDRQCFLLALLLRSSPPARGLPVCNKCPDWPCSIVFNQRASNIERQSMGTSCGERKS</sequence>
<organism evidence="2 3">
    <name type="scientific">Apodospora peruviana</name>
    <dbReference type="NCBI Taxonomy" id="516989"/>
    <lineage>
        <taxon>Eukaryota</taxon>
        <taxon>Fungi</taxon>
        <taxon>Dikarya</taxon>
        <taxon>Ascomycota</taxon>
        <taxon>Pezizomycotina</taxon>
        <taxon>Sordariomycetes</taxon>
        <taxon>Sordariomycetidae</taxon>
        <taxon>Sordariales</taxon>
        <taxon>Lasiosphaeriaceae</taxon>
        <taxon>Apodospora</taxon>
    </lineage>
</organism>
<dbReference type="AlphaFoldDB" id="A0AAE0IQU1"/>
<name>A0AAE0IQU1_9PEZI</name>
<dbReference type="EMBL" id="JAUEDM010000001">
    <property type="protein sequence ID" value="KAK3328836.1"/>
    <property type="molecule type" value="Genomic_DNA"/>
</dbReference>
<comment type="caution">
    <text evidence="2">The sequence shown here is derived from an EMBL/GenBank/DDBJ whole genome shotgun (WGS) entry which is preliminary data.</text>
</comment>
<keyword evidence="3" id="KW-1185">Reference proteome</keyword>
<reference evidence="2" key="2">
    <citation type="submission" date="2023-06" db="EMBL/GenBank/DDBJ databases">
        <authorList>
            <consortium name="Lawrence Berkeley National Laboratory"/>
            <person name="Haridas S."/>
            <person name="Hensen N."/>
            <person name="Bonometti L."/>
            <person name="Westerberg I."/>
            <person name="Brannstrom I.O."/>
            <person name="Guillou S."/>
            <person name="Cros-Aarteil S."/>
            <person name="Calhoun S."/>
            <person name="Kuo A."/>
            <person name="Mondo S."/>
            <person name="Pangilinan J."/>
            <person name="Riley R."/>
            <person name="Labutti K."/>
            <person name="Andreopoulos B."/>
            <person name="Lipzen A."/>
            <person name="Chen C."/>
            <person name="Yanf M."/>
            <person name="Daum C."/>
            <person name="Ng V."/>
            <person name="Clum A."/>
            <person name="Steindorff A."/>
            <person name="Ohm R."/>
            <person name="Martin F."/>
            <person name="Silar P."/>
            <person name="Natvig D."/>
            <person name="Lalanne C."/>
            <person name="Gautier V."/>
            <person name="Ament-Velasquez S.L."/>
            <person name="Kruys A."/>
            <person name="Hutchinson M.I."/>
            <person name="Powell A.J."/>
            <person name="Barry K."/>
            <person name="Miller A.N."/>
            <person name="Grigoriev I.V."/>
            <person name="Debuchy R."/>
            <person name="Gladieux P."/>
            <person name="Thoren M.H."/>
            <person name="Johannesson H."/>
        </authorList>
    </citation>
    <scope>NUCLEOTIDE SEQUENCE</scope>
    <source>
        <strain evidence="2">CBS 118394</strain>
    </source>
</reference>
<evidence type="ECO:0000313" key="2">
    <source>
        <dbReference type="EMBL" id="KAK3328836.1"/>
    </source>
</evidence>